<dbReference type="GO" id="GO:0008270">
    <property type="term" value="F:zinc ion binding"/>
    <property type="evidence" value="ECO:0007669"/>
    <property type="project" value="UniProtKB-KW"/>
</dbReference>
<evidence type="ECO:0000256" key="2">
    <source>
        <dbReference type="ARBA" id="ARBA00022723"/>
    </source>
</evidence>
<dbReference type="Gene3D" id="3.30.160.60">
    <property type="entry name" value="Classic Zinc Finger"/>
    <property type="match status" value="4"/>
</dbReference>
<evidence type="ECO:0000313" key="10">
    <source>
        <dbReference type="RefSeq" id="XP_023949140.2"/>
    </source>
</evidence>
<dbReference type="Pfam" id="PF13912">
    <property type="entry name" value="zf-C2H2_6"/>
    <property type="match status" value="2"/>
</dbReference>
<feature type="domain" description="C2H2-type" evidence="8">
    <location>
        <begin position="644"/>
        <end position="672"/>
    </location>
</feature>
<evidence type="ECO:0000256" key="4">
    <source>
        <dbReference type="ARBA" id="ARBA00022771"/>
    </source>
</evidence>
<dbReference type="GO" id="GO:0005634">
    <property type="term" value="C:nucleus"/>
    <property type="evidence" value="ECO:0007669"/>
    <property type="project" value="UniProtKB-SubCell"/>
</dbReference>
<name>A0A6J1NN40_BICAN</name>
<evidence type="ECO:0000256" key="3">
    <source>
        <dbReference type="ARBA" id="ARBA00022737"/>
    </source>
</evidence>
<protein>
    <submittedName>
        <fullName evidence="10">PR domain zinc finger protein 5 isoform X1</fullName>
    </submittedName>
</protein>
<dbReference type="Pfam" id="PF00096">
    <property type="entry name" value="zf-C2H2"/>
    <property type="match status" value="1"/>
</dbReference>
<dbReference type="PROSITE" id="PS50157">
    <property type="entry name" value="ZINC_FINGER_C2H2_2"/>
    <property type="match status" value="7"/>
</dbReference>
<keyword evidence="9" id="KW-1185">Reference proteome</keyword>
<dbReference type="RefSeq" id="XP_023949140.2">
    <property type="nucleotide sequence ID" value="XM_024093372.2"/>
</dbReference>
<accession>A0A6J1NN40</accession>
<dbReference type="OrthoDB" id="6077919at2759"/>
<dbReference type="InterPro" id="IPR013087">
    <property type="entry name" value="Znf_C2H2_type"/>
</dbReference>
<evidence type="ECO:0000256" key="1">
    <source>
        <dbReference type="ARBA" id="ARBA00004123"/>
    </source>
</evidence>
<dbReference type="Pfam" id="PF12874">
    <property type="entry name" value="zf-met"/>
    <property type="match status" value="1"/>
</dbReference>
<keyword evidence="3" id="KW-0677">Repeat</keyword>
<evidence type="ECO:0000256" key="6">
    <source>
        <dbReference type="ARBA" id="ARBA00023242"/>
    </source>
</evidence>
<dbReference type="PROSITE" id="PS00028">
    <property type="entry name" value="ZINC_FINGER_C2H2_1"/>
    <property type="match status" value="6"/>
</dbReference>
<dbReference type="SMART" id="SM00355">
    <property type="entry name" value="ZnF_C2H2"/>
    <property type="match status" value="9"/>
</dbReference>
<keyword evidence="2" id="KW-0479">Metal-binding</keyword>
<comment type="subcellular location">
    <subcellularLocation>
        <location evidence="1">Nucleus</location>
    </subcellularLocation>
</comment>
<sequence length="739" mass="85801">MTYLCFVCNDGVINNIDDTTRDKYRDVIGVLLVPDSQLCYICCHVLHKLWMFKTVCLERSLEHPTLQSKKCSIKLQKSDLEIHILCPEKCYEHKQLHSNKSYQYNEDSNDYNSQYINNVVYIQNDNQYIDNVNDDFEYIDRNNQYTNHDNLKLNCNEHGQIKRNTITQFNYDVNNDFEYIDKDKEYTNNANLKVDSNEHTKHTITHVTMQQFNYDANNDFEYIDKDNQYINDDILKLASNNHNIQHVSMQQFNYDANNDFEYIDKDNHLNDNNAKLECDAPNNKHNSMEQIKYDVTQTNINQDSKNDQSIDDDMRLDDQLIKQSVNDDTIDDNHMIESNNQQNKLTDIIENSNLIYDNKIENDNTEILEAIHNINLETNHNNDKLDISKQEDIEENVDKNSDSEKKIKKKSSKVFKRIILSLEKQKAELEANRKKKKYMEAEFKCYNCALSFLFKDTYQVHMMRHEESNGEYVCPACTLRFASPALLRVHVAGHAERHACRRCGEVLRPRARRKHPCASGTPPQQVACHLCGNLLKDANGLQQHLKRVHANKVSARRYACNVCGDSYTRQGALRTHMIKHINRKFPCELCARSYSSPYTLAQHKRTHHAAPLTHHCDTCGAGYGSRKSLLAHMRNTSNHSTTTYECPICSRVCPNQKSLASHIQCVHSSRKDYACALCPARYTSRKSLVRHALAHTGRAPARVVVCHLCGNHFKDNSKLNRHIREVCKKAKEEQMAVYS</sequence>
<evidence type="ECO:0000313" key="9">
    <source>
        <dbReference type="Proteomes" id="UP001652582"/>
    </source>
</evidence>
<evidence type="ECO:0000256" key="7">
    <source>
        <dbReference type="PROSITE-ProRule" id="PRU00042"/>
    </source>
</evidence>
<feature type="domain" description="C2H2-type" evidence="8">
    <location>
        <begin position="558"/>
        <end position="585"/>
    </location>
</feature>
<dbReference type="Proteomes" id="UP001652582">
    <property type="component" value="Chromosome 27"/>
</dbReference>
<evidence type="ECO:0000259" key="8">
    <source>
        <dbReference type="PROSITE" id="PS50157"/>
    </source>
</evidence>
<dbReference type="GeneID" id="112053808"/>
<evidence type="ECO:0000256" key="5">
    <source>
        <dbReference type="ARBA" id="ARBA00022833"/>
    </source>
</evidence>
<feature type="domain" description="C2H2-type" evidence="8">
    <location>
        <begin position="585"/>
        <end position="607"/>
    </location>
</feature>
<keyword evidence="6" id="KW-0539">Nucleus</keyword>
<dbReference type="AlphaFoldDB" id="A0A6J1NN40"/>
<proteinExistence type="predicted"/>
<gene>
    <name evidence="10" type="primary">LOC112053808</name>
</gene>
<keyword evidence="4 7" id="KW-0863">Zinc-finger</keyword>
<dbReference type="SUPFAM" id="SSF57667">
    <property type="entry name" value="beta-beta-alpha zinc fingers"/>
    <property type="match status" value="4"/>
</dbReference>
<feature type="domain" description="C2H2-type" evidence="8">
    <location>
        <begin position="526"/>
        <end position="554"/>
    </location>
</feature>
<dbReference type="InterPro" id="IPR036236">
    <property type="entry name" value="Znf_C2H2_sf"/>
</dbReference>
<dbReference type="KEGG" id="bany:112053808"/>
<dbReference type="InterPro" id="IPR050888">
    <property type="entry name" value="ZnF_C2H2-type_TF"/>
</dbReference>
<feature type="domain" description="C2H2-type" evidence="8">
    <location>
        <begin position="704"/>
        <end position="732"/>
    </location>
</feature>
<feature type="domain" description="C2H2-type" evidence="8">
    <location>
        <begin position="614"/>
        <end position="640"/>
    </location>
</feature>
<dbReference type="Pfam" id="PF13894">
    <property type="entry name" value="zf-C2H2_4"/>
    <property type="match status" value="1"/>
</dbReference>
<organism evidence="9 10">
    <name type="scientific">Bicyclus anynana</name>
    <name type="common">Squinting bush brown butterfly</name>
    <dbReference type="NCBI Taxonomy" id="110368"/>
    <lineage>
        <taxon>Eukaryota</taxon>
        <taxon>Metazoa</taxon>
        <taxon>Ecdysozoa</taxon>
        <taxon>Arthropoda</taxon>
        <taxon>Hexapoda</taxon>
        <taxon>Insecta</taxon>
        <taxon>Pterygota</taxon>
        <taxon>Neoptera</taxon>
        <taxon>Endopterygota</taxon>
        <taxon>Lepidoptera</taxon>
        <taxon>Glossata</taxon>
        <taxon>Ditrysia</taxon>
        <taxon>Papilionoidea</taxon>
        <taxon>Nymphalidae</taxon>
        <taxon>Satyrinae</taxon>
        <taxon>Satyrini</taxon>
        <taxon>Mycalesina</taxon>
        <taxon>Bicyclus</taxon>
    </lineage>
</organism>
<keyword evidence="5" id="KW-0862">Zinc</keyword>
<dbReference type="PANTHER" id="PTHR24406">
    <property type="entry name" value="TRANSCRIPTIONAL REPRESSOR CTCFL-RELATED"/>
    <property type="match status" value="1"/>
</dbReference>
<reference evidence="10" key="1">
    <citation type="submission" date="2025-08" db="UniProtKB">
        <authorList>
            <consortium name="RefSeq"/>
        </authorList>
    </citation>
    <scope>IDENTIFICATION</scope>
</reference>
<feature type="domain" description="C2H2-type" evidence="8">
    <location>
        <begin position="673"/>
        <end position="700"/>
    </location>
</feature>